<keyword evidence="3 6" id="KW-0479">Metal-binding</keyword>
<dbReference type="HAMAP" id="MF_00265">
    <property type="entry name" value="VapC_Nob1"/>
    <property type="match status" value="1"/>
</dbReference>
<dbReference type="InterPro" id="IPR022907">
    <property type="entry name" value="VapC_family"/>
</dbReference>
<feature type="binding site" evidence="6">
    <location>
        <position position="6"/>
    </location>
    <ligand>
        <name>Mg(2+)</name>
        <dbReference type="ChEBI" id="CHEBI:18420"/>
    </ligand>
</feature>
<dbReference type="EMBL" id="BAAAOS010000017">
    <property type="protein sequence ID" value="GAA1563773.1"/>
    <property type="molecule type" value="Genomic_DNA"/>
</dbReference>
<keyword evidence="1 6" id="KW-1277">Toxin-antitoxin system</keyword>
<comment type="caution">
    <text evidence="8">The sequence shown here is derived from an EMBL/GenBank/DDBJ whole genome shotgun (WGS) entry which is preliminary data.</text>
</comment>
<dbReference type="CDD" id="cd09874">
    <property type="entry name" value="PIN_MT3492-like"/>
    <property type="match status" value="1"/>
</dbReference>
<evidence type="ECO:0000256" key="5">
    <source>
        <dbReference type="ARBA" id="ARBA00022842"/>
    </source>
</evidence>
<feature type="binding site" evidence="6">
    <location>
        <position position="101"/>
    </location>
    <ligand>
        <name>Mg(2+)</name>
        <dbReference type="ChEBI" id="CHEBI:18420"/>
    </ligand>
</feature>
<evidence type="ECO:0000256" key="4">
    <source>
        <dbReference type="ARBA" id="ARBA00022801"/>
    </source>
</evidence>
<comment type="cofactor">
    <cofactor evidence="6">
        <name>Mg(2+)</name>
        <dbReference type="ChEBI" id="CHEBI:18420"/>
    </cofactor>
</comment>
<dbReference type="Pfam" id="PF01850">
    <property type="entry name" value="PIN"/>
    <property type="match status" value="1"/>
</dbReference>
<dbReference type="InterPro" id="IPR029060">
    <property type="entry name" value="PIN-like_dom_sf"/>
</dbReference>
<evidence type="ECO:0000313" key="9">
    <source>
        <dbReference type="Proteomes" id="UP001500393"/>
    </source>
</evidence>
<name>A0ABP4NN16_9ACTN</name>
<dbReference type="Gene3D" id="3.40.50.1010">
    <property type="entry name" value="5'-nuclease"/>
    <property type="match status" value="1"/>
</dbReference>
<keyword evidence="4 6" id="KW-0378">Hydrolase</keyword>
<evidence type="ECO:0000259" key="7">
    <source>
        <dbReference type="Pfam" id="PF01850"/>
    </source>
</evidence>
<gene>
    <name evidence="6" type="primary">vapC</name>
    <name evidence="8" type="ORF">GCM10009789_16130</name>
</gene>
<dbReference type="Proteomes" id="UP001500393">
    <property type="component" value="Unassembled WGS sequence"/>
</dbReference>
<protein>
    <recommendedName>
        <fullName evidence="6">Ribonuclease VapC</fullName>
        <shortName evidence="6">RNase VapC</shortName>
        <ecNumber evidence="6">3.1.-.-</ecNumber>
    </recommendedName>
    <alternativeName>
        <fullName evidence="6">Toxin VapC</fullName>
    </alternativeName>
</protein>
<keyword evidence="5 6" id="KW-0460">Magnesium</keyword>
<evidence type="ECO:0000256" key="2">
    <source>
        <dbReference type="ARBA" id="ARBA00022722"/>
    </source>
</evidence>
<evidence type="ECO:0000256" key="3">
    <source>
        <dbReference type="ARBA" id="ARBA00022723"/>
    </source>
</evidence>
<comment type="similarity">
    <text evidence="6">Belongs to the PINc/VapC protein family.</text>
</comment>
<dbReference type="RefSeq" id="WP_344211449.1">
    <property type="nucleotide sequence ID" value="NZ_BAAAOS010000017.1"/>
</dbReference>
<proteinExistence type="inferred from homology"/>
<evidence type="ECO:0000256" key="6">
    <source>
        <dbReference type="HAMAP-Rule" id="MF_00265"/>
    </source>
</evidence>
<evidence type="ECO:0000313" key="8">
    <source>
        <dbReference type="EMBL" id="GAA1563773.1"/>
    </source>
</evidence>
<organism evidence="8 9">
    <name type="scientific">Kribbella sancticallisti</name>
    <dbReference type="NCBI Taxonomy" id="460087"/>
    <lineage>
        <taxon>Bacteria</taxon>
        <taxon>Bacillati</taxon>
        <taxon>Actinomycetota</taxon>
        <taxon>Actinomycetes</taxon>
        <taxon>Propionibacteriales</taxon>
        <taxon>Kribbellaceae</taxon>
        <taxon>Kribbella</taxon>
    </lineage>
</organism>
<keyword evidence="6" id="KW-0800">Toxin</keyword>
<dbReference type="InterPro" id="IPR002716">
    <property type="entry name" value="PIN_dom"/>
</dbReference>
<evidence type="ECO:0000256" key="1">
    <source>
        <dbReference type="ARBA" id="ARBA00022649"/>
    </source>
</evidence>
<accession>A0ABP4NN16</accession>
<dbReference type="EC" id="3.1.-.-" evidence="6"/>
<sequence length="143" mass="15526">MICYFDTSAFVPILIDEPSTAVCAELWNLADAVVTTRLLYVETSAALARAQKAGRVSRTKSRAAQRTLDELWPEFEVVELDAELMRRAAQRATQSSLRGYDAVHCAAVEQLADGDLIAATGDRQLLAVCQELGIATADVNGRP</sequence>
<feature type="domain" description="PIN" evidence="7">
    <location>
        <begin position="4"/>
        <end position="126"/>
    </location>
</feature>
<dbReference type="SUPFAM" id="SSF88723">
    <property type="entry name" value="PIN domain-like"/>
    <property type="match status" value="1"/>
</dbReference>
<keyword evidence="9" id="KW-1185">Reference proteome</keyword>
<comment type="function">
    <text evidence="6">Toxic component of a toxin-antitoxin (TA) system. An RNase.</text>
</comment>
<keyword evidence="2 6" id="KW-0540">Nuclease</keyword>
<reference evidence="9" key="1">
    <citation type="journal article" date="2019" name="Int. J. Syst. Evol. Microbiol.">
        <title>The Global Catalogue of Microorganisms (GCM) 10K type strain sequencing project: providing services to taxonomists for standard genome sequencing and annotation.</title>
        <authorList>
            <consortium name="The Broad Institute Genomics Platform"/>
            <consortium name="The Broad Institute Genome Sequencing Center for Infectious Disease"/>
            <person name="Wu L."/>
            <person name="Ma J."/>
        </authorList>
    </citation>
    <scope>NUCLEOTIDE SEQUENCE [LARGE SCALE GENOMIC DNA]</scope>
    <source>
        <strain evidence="9">JCM 14969</strain>
    </source>
</reference>